<keyword evidence="3" id="KW-0175">Coiled coil</keyword>
<dbReference type="InterPro" id="IPR010307">
    <property type="entry name" value="Laminin_dom_II"/>
</dbReference>
<feature type="domain" description="Laminin G" evidence="4">
    <location>
        <begin position="185"/>
        <end position="378"/>
    </location>
</feature>
<dbReference type="Gene3D" id="2.60.120.200">
    <property type="match status" value="3"/>
</dbReference>
<dbReference type="CDD" id="cd00110">
    <property type="entry name" value="LamG"/>
    <property type="match status" value="3"/>
</dbReference>
<gene>
    <name evidence="5" type="primary">LOC123616650</name>
</gene>
<dbReference type="PANTHER" id="PTHR15036">
    <property type="entry name" value="PIKACHURIN-LIKE PROTEIN"/>
    <property type="match status" value="1"/>
</dbReference>
<dbReference type="InterPro" id="IPR013320">
    <property type="entry name" value="ConA-like_dom_sf"/>
</dbReference>
<evidence type="ECO:0000256" key="2">
    <source>
        <dbReference type="PROSITE-ProRule" id="PRU00122"/>
    </source>
</evidence>
<feature type="domain" description="Laminin G" evidence="4">
    <location>
        <begin position="390"/>
        <end position="564"/>
    </location>
</feature>
<name>A0A9W3G507_CAMBA</name>
<evidence type="ECO:0000259" key="4">
    <source>
        <dbReference type="PROSITE" id="PS50025"/>
    </source>
</evidence>
<dbReference type="SUPFAM" id="SSF49899">
    <property type="entry name" value="Concanavalin A-like lectins/glucanases"/>
    <property type="match status" value="3"/>
</dbReference>
<evidence type="ECO:0000256" key="3">
    <source>
        <dbReference type="SAM" id="Coils"/>
    </source>
</evidence>
<dbReference type="FunFam" id="2.60.120.200:FF:000175">
    <property type="entry name" value="Laminin subunit alpha 5"/>
    <property type="match status" value="1"/>
</dbReference>
<dbReference type="AlphaFoldDB" id="A0A9W3G507"/>
<keyword evidence="1" id="KW-0677">Repeat</keyword>
<dbReference type="FunFam" id="2.60.120.200:FF:000209">
    <property type="entry name" value="Laminin subunit alpha 5"/>
    <property type="match status" value="1"/>
</dbReference>
<dbReference type="PANTHER" id="PTHR15036:SF85">
    <property type="entry name" value="SP2353, ISOFORM A"/>
    <property type="match status" value="1"/>
</dbReference>
<proteinExistence type="predicted"/>
<dbReference type="SMART" id="SM00282">
    <property type="entry name" value="LamG"/>
    <property type="match status" value="3"/>
</dbReference>
<dbReference type="PROSITE" id="PS50025">
    <property type="entry name" value="LAM_G_DOMAIN"/>
    <property type="match status" value="3"/>
</dbReference>
<accession>A0A9W3G507</accession>
<dbReference type="Pfam" id="PF06009">
    <property type="entry name" value="Laminin_II"/>
    <property type="match status" value="1"/>
</dbReference>
<feature type="coiled-coil region" evidence="3">
    <location>
        <begin position="46"/>
        <end position="119"/>
    </location>
</feature>
<dbReference type="InterPro" id="IPR001791">
    <property type="entry name" value="Laminin_G"/>
</dbReference>
<sequence length="776" mass="83837">MVVQQGLAPRARELLANSSALEEAVLGEQRRLGLARATFQGTGTQLRDARARKEQLAARVQEVQAMLAMDTDETSKKIAHAKAVAAEAQDTAARVQSRLHDMQETVERWQGQYQGLRSQDLGQVMLDAGHSVSALEKTLPQLLTTLSLLQDRGARNASLALSASIGRVRELIAQARGAASKVKVPMKFNGRSGVRLRAPRDLSDLAAYTALRFYLQSPQPASGQAAGDHFVLYMGGRQATGDYMGVALRDQKVQWVYRLGGAGPAALSIDEDVGEQFAAVSIDRTLQFGHMSVTVENQVVQETKGDTVAPGAEGLLSLQPNDFVFYVGGYPSSFTPPEPLRFPGYRGCIELDTLNEDVVSLYNFEETFQLDTAVDKPCARSKSTGDPWLTDGSYLDGSGFARISVESQISNTKRFEQELRLVSYSGGVFFLQHQDQVLCLAVREGSLVLLYDFGAGLKEAVPMQPLPPLTTTSKAIQVFLLGGSRKRVLVRVERTTVFSVEQENSLELADAYYLGGVPPGLLPPSLLRLFPSGGSIRGCIKGIKALGKYVDLKRLNTTGISSGCTADLLVGRAMTFHGHSFLPLALPSDLAPLTGNVYSGFGFRSTQDSGLLYHRASPDGSCEVSLQQGHVTLRLLRTEVKTRGSFADGVPHYVTFFSNASGVWLYVDDQLQQMKPHRGLWPPPPPQPARAPRLLLGGWPEADTLRNFSGCISNVFLLRLKGPQRVFDLQQNLGGLNVSSGCALAAPPLALEQGPRGLRAAAARKVGCGGGVRQSG</sequence>
<dbReference type="GO" id="GO:0007155">
    <property type="term" value="P:cell adhesion"/>
    <property type="evidence" value="ECO:0007669"/>
    <property type="project" value="InterPro"/>
</dbReference>
<dbReference type="InterPro" id="IPR050372">
    <property type="entry name" value="Neurexin-related_CASP"/>
</dbReference>
<feature type="domain" description="Laminin G" evidence="4">
    <location>
        <begin position="573"/>
        <end position="742"/>
    </location>
</feature>
<dbReference type="GO" id="GO:0016020">
    <property type="term" value="C:membrane"/>
    <property type="evidence" value="ECO:0007669"/>
    <property type="project" value="UniProtKB-SubCell"/>
</dbReference>
<reference evidence="5" key="1">
    <citation type="submission" date="2025-08" db="UniProtKB">
        <authorList>
            <consortium name="RefSeq"/>
        </authorList>
    </citation>
    <scope>IDENTIFICATION</scope>
</reference>
<protein>
    <submittedName>
        <fullName evidence="5">Laminin subunit alpha-5-like</fullName>
    </submittedName>
</protein>
<feature type="non-terminal residue" evidence="5">
    <location>
        <position position="776"/>
    </location>
</feature>
<dbReference type="RefSeq" id="XP_045372188.1">
    <property type="nucleotide sequence ID" value="XM_045516232.1"/>
</dbReference>
<evidence type="ECO:0000256" key="1">
    <source>
        <dbReference type="ARBA" id="ARBA00022737"/>
    </source>
</evidence>
<dbReference type="Pfam" id="PF02210">
    <property type="entry name" value="Laminin_G_2"/>
    <property type="match status" value="3"/>
</dbReference>
<comment type="caution">
    <text evidence="2">Lacks conserved residue(s) required for the propagation of feature annotation.</text>
</comment>
<dbReference type="FunFam" id="2.60.120.200:FF:000151">
    <property type="entry name" value="Laminin subunit alpha 5"/>
    <property type="match status" value="1"/>
</dbReference>
<organism evidence="5">
    <name type="scientific">Camelus bactrianus</name>
    <name type="common">Bactrian camel</name>
    <dbReference type="NCBI Taxonomy" id="9837"/>
    <lineage>
        <taxon>Eukaryota</taxon>
        <taxon>Metazoa</taxon>
        <taxon>Chordata</taxon>
        <taxon>Craniata</taxon>
        <taxon>Vertebrata</taxon>
        <taxon>Euteleostomi</taxon>
        <taxon>Mammalia</taxon>
        <taxon>Eutheria</taxon>
        <taxon>Laurasiatheria</taxon>
        <taxon>Artiodactyla</taxon>
        <taxon>Tylopoda</taxon>
        <taxon>Camelidae</taxon>
        <taxon>Camelus</taxon>
    </lineage>
</organism>
<evidence type="ECO:0000313" key="5">
    <source>
        <dbReference type="RefSeq" id="XP_045372188.1"/>
    </source>
</evidence>